<dbReference type="Proteomes" id="UP000439986">
    <property type="component" value="Unassembled WGS sequence"/>
</dbReference>
<sequence>MQSMKTVIVVDGIAALAANSVLLFPDHAVVDATHFDEQGAPLDGTRYLCFSDASQIVEVEVLPVPWVAGAYRVVEGALLLDAELPAWQAYLAQLASAKQQLNVRINDWRAEANGTTFPYLGKHIQCDLTSTIDLMGTANQVALLGTFPPDFPGAWKAYDNTYIPLPTVEDFKALYEAFTQRGSLNFQHAQELKAAVAAASTLDELDAIAW</sequence>
<gene>
    <name evidence="2" type="ORF">GJ698_22140</name>
</gene>
<reference evidence="2 3" key="1">
    <citation type="submission" date="2019-11" db="EMBL/GenBank/DDBJ databases">
        <title>Novel species isolated from a subtropical stream in China.</title>
        <authorList>
            <person name="Lu H."/>
        </authorList>
    </citation>
    <scope>NUCLEOTIDE SEQUENCE [LARGE SCALE GENOMIC DNA]</scope>
    <source>
        <strain evidence="2 3">FT26W</strain>
    </source>
</reference>
<dbReference type="InterPro" id="IPR025484">
    <property type="entry name" value="DUF4376"/>
</dbReference>
<accession>A0A844D9H4</accession>
<dbReference type="Pfam" id="PF14301">
    <property type="entry name" value="DUF4376"/>
    <property type="match status" value="1"/>
</dbReference>
<feature type="domain" description="DUF4376" evidence="1">
    <location>
        <begin position="97"/>
        <end position="208"/>
    </location>
</feature>
<dbReference type="AlphaFoldDB" id="A0A844D9H4"/>
<organism evidence="2 3">
    <name type="scientific">Duganella aquatilis</name>
    <dbReference type="NCBI Taxonomy" id="2666082"/>
    <lineage>
        <taxon>Bacteria</taxon>
        <taxon>Pseudomonadati</taxon>
        <taxon>Pseudomonadota</taxon>
        <taxon>Betaproteobacteria</taxon>
        <taxon>Burkholderiales</taxon>
        <taxon>Oxalobacteraceae</taxon>
        <taxon>Telluria group</taxon>
        <taxon>Duganella</taxon>
    </lineage>
</organism>
<evidence type="ECO:0000313" key="2">
    <source>
        <dbReference type="EMBL" id="MRW86775.1"/>
    </source>
</evidence>
<evidence type="ECO:0000313" key="3">
    <source>
        <dbReference type="Proteomes" id="UP000439986"/>
    </source>
</evidence>
<keyword evidence="3" id="KW-1185">Reference proteome</keyword>
<protein>
    <submittedName>
        <fullName evidence="2">DUF4376 domain-containing protein</fullName>
    </submittedName>
</protein>
<proteinExistence type="predicted"/>
<name>A0A844D9H4_9BURK</name>
<evidence type="ECO:0000259" key="1">
    <source>
        <dbReference type="Pfam" id="PF14301"/>
    </source>
</evidence>
<comment type="caution">
    <text evidence="2">The sequence shown here is derived from an EMBL/GenBank/DDBJ whole genome shotgun (WGS) entry which is preliminary data.</text>
</comment>
<dbReference type="EMBL" id="WKJL01000019">
    <property type="protein sequence ID" value="MRW86775.1"/>
    <property type="molecule type" value="Genomic_DNA"/>
</dbReference>